<proteinExistence type="predicted"/>
<name>A0A6J6E1E0_9ZZZZ</name>
<sequence length="115" mass="12149">MSAADQTPASIRARRESASVGDVVELVRDYAKQETLGPLKGAGRWLALGTAGAVFLGLGLVLVLLGVLRLLQTETDAFDGGFSWVPYVVVLVLCVVLSVVALSRVKKATLGKEPR</sequence>
<evidence type="ECO:0000313" key="2">
    <source>
        <dbReference type="EMBL" id="CAB4569566.1"/>
    </source>
</evidence>
<gene>
    <name evidence="2" type="ORF">UFOPK1722_00284</name>
</gene>
<keyword evidence="1" id="KW-0472">Membrane</keyword>
<reference evidence="2" key="1">
    <citation type="submission" date="2020-05" db="EMBL/GenBank/DDBJ databases">
        <authorList>
            <person name="Chiriac C."/>
            <person name="Salcher M."/>
            <person name="Ghai R."/>
            <person name="Kavagutti S V."/>
        </authorList>
    </citation>
    <scope>NUCLEOTIDE SEQUENCE</scope>
</reference>
<keyword evidence="1" id="KW-0812">Transmembrane</keyword>
<accession>A0A6J6E1E0</accession>
<protein>
    <submittedName>
        <fullName evidence="2">Unannotated protein</fullName>
    </submittedName>
</protein>
<feature type="transmembrane region" description="Helical" evidence="1">
    <location>
        <begin position="45"/>
        <end position="72"/>
    </location>
</feature>
<evidence type="ECO:0000256" key="1">
    <source>
        <dbReference type="SAM" id="Phobius"/>
    </source>
</evidence>
<feature type="transmembrane region" description="Helical" evidence="1">
    <location>
        <begin position="84"/>
        <end position="105"/>
    </location>
</feature>
<dbReference type="EMBL" id="CAEZTS010000014">
    <property type="protein sequence ID" value="CAB4569566.1"/>
    <property type="molecule type" value="Genomic_DNA"/>
</dbReference>
<keyword evidence="1" id="KW-1133">Transmembrane helix</keyword>
<organism evidence="2">
    <name type="scientific">freshwater metagenome</name>
    <dbReference type="NCBI Taxonomy" id="449393"/>
    <lineage>
        <taxon>unclassified sequences</taxon>
        <taxon>metagenomes</taxon>
        <taxon>ecological metagenomes</taxon>
    </lineage>
</organism>
<dbReference type="AlphaFoldDB" id="A0A6J6E1E0"/>